<evidence type="ECO:0000313" key="6">
    <source>
        <dbReference type="EMBL" id="GGJ35909.1"/>
    </source>
</evidence>
<dbReference type="Pfam" id="PF08534">
    <property type="entry name" value="Redoxin"/>
    <property type="match status" value="1"/>
</dbReference>
<evidence type="ECO:0000259" key="5">
    <source>
        <dbReference type="PROSITE" id="PS51352"/>
    </source>
</evidence>
<dbReference type="InterPro" id="IPR013740">
    <property type="entry name" value="Redoxin"/>
</dbReference>
<accession>A0ABQ2CZJ2</accession>
<gene>
    <name evidence="6" type="ORF">GCM10008938_22530</name>
</gene>
<dbReference type="Proteomes" id="UP000632222">
    <property type="component" value="Unassembled WGS sequence"/>
</dbReference>
<comment type="caution">
    <text evidence="6">The sequence shown here is derived from an EMBL/GenBank/DDBJ whole genome shotgun (WGS) entry which is preliminary data.</text>
</comment>
<dbReference type="InterPro" id="IPR050553">
    <property type="entry name" value="Thioredoxin_ResA/DsbE_sf"/>
</dbReference>
<keyword evidence="7" id="KW-1185">Reference proteome</keyword>
<dbReference type="RefSeq" id="WP_189002791.1">
    <property type="nucleotide sequence ID" value="NZ_BMOD01000007.1"/>
</dbReference>
<reference evidence="7" key="1">
    <citation type="journal article" date="2019" name="Int. J. Syst. Evol. Microbiol.">
        <title>The Global Catalogue of Microorganisms (GCM) 10K type strain sequencing project: providing services to taxonomists for standard genome sequencing and annotation.</title>
        <authorList>
            <consortium name="The Broad Institute Genomics Platform"/>
            <consortium name="The Broad Institute Genome Sequencing Center for Infectious Disease"/>
            <person name="Wu L."/>
            <person name="Ma J."/>
        </authorList>
    </citation>
    <scope>NUCLEOTIDE SEQUENCE [LARGE SCALE GENOMIC DNA]</scope>
    <source>
        <strain evidence="7">JCM 14370</strain>
    </source>
</reference>
<protein>
    <submittedName>
        <fullName evidence="6">Cytochrome c biogenesis protein</fullName>
    </submittedName>
</protein>
<keyword evidence="4" id="KW-0676">Redox-active center</keyword>
<dbReference type="CDD" id="cd02966">
    <property type="entry name" value="TlpA_like_family"/>
    <property type="match status" value="1"/>
</dbReference>
<feature type="domain" description="Thioredoxin" evidence="5">
    <location>
        <begin position="31"/>
        <end position="169"/>
    </location>
</feature>
<evidence type="ECO:0000313" key="7">
    <source>
        <dbReference type="Proteomes" id="UP000632222"/>
    </source>
</evidence>
<evidence type="ECO:0000256" key="3">
    <source>
        <dbReference type="ARBA" id="ARBA00023157"/>
    </source>
</evidence>
<dbReference type="PANTHER" id="PTHR42852:SF6">
    <property type="entry name" value="THIOL:DISULFIDE INTERCHANGE PROTEIN DSBE"/>
    <property type="match status" value="1"/>
</dbReference>
<evidence type="ECO:0000256" key="2">
    <source>
        <dbReference type="ARBA" id="ARBA00022748"/>
    </source>
</evidence>
<dbReference type="InterPro" id="IPR013766">
    <property type="entry name" value="Thioredoxin_domain"/>
</dbReference>
<keyword evidence="2" id="KW-0201">Cytochrome c-type biogenesis</keyword>
<name>A0ABQ2CZJ2_9DEIO</name>
<keyword evidence="3" id="KW-1015">Disulfide bond</keyword>
<organism evidence="6 7">
    <name type="scientific">Deinococcus roseus</name>
    <dbReference type="NCBI Taxonomy" id="392414"/>
    <lineage>
        <taxon>Bacteria</taxon>
        <taxon>Thermotogati</taxon>
        <taxon>Deinococcota</taxon>
        <taxon>Deinococci</taxon>
        <taxon>Deinococcales</taxon>
        <taxon>Deinococcaceae</taxon>
        <taxon>Deinococcus</taxon>
    </lineage>
</organism>
<proteinExistence type="predicted"/>
<dbReference type="PROSITE" id="PS00194">
    <property type="entry name" value="THIOREDOXIN_1"/>
    <property type="match status" value="1"/>
</dbReference>
<evidence type="ECO:0000256" key="4">
    <source>
        <dbReference type="ARBA" id="ARBA00023284"/>
    </source>
</evidence>
<dbReference type="PROSITE" id="PS51352">
    <property type="entry name" value="THIOREDOXIN_2"/>
    <property type="match status" value="1"/>
</dbReference>
<dbReference type="EMBL" id="BMOD01000007">
    <property type="protein sequence ID" value="GGJ35909.1"/>
    <property type="molecule type" value="Genomic_DNA"/>
</dbReference>
<evidence type="ECO:0000256" key="1">
    <source>
        <dbReference type="ARBA" id="ARBA00004196"/>
    </source>
</evidence>
<dbReference type="SUPFAM" id="SSF52833">
    <property type="entry name" value="Thioredoxin-like"/>
    <property type="match status" value="1"/>
</dbReference>
<comment type="subcellular location">
    <subcellularLocation>
        <location evidence="1">Cell envelope</location>
    </subcellularLocation>
</comment>
<dbReference type="PANTHER" id="PTHR42852">
    <property type="entry name" value="THIOL:DISULFIDE INTERCHANGE PROTEIN DSBE"/>
    <property type="match status" value="1"/>
</dbReference>
<dbReference type="Gene3D" id="3.40.30.10">
    <property type="entry name" value="Glutaredoxin"/>
    <property type="match status" value="1"/>
</dbReference>
<sequence length="169" mass="18485">MRQHIPSVLIALVVAVLGYGLLKPAAPENQPLLGQAAPAFDLQTLDQKPYHFTGQIKRPLVLNFWASYCLPCRQEAPVLKALSEQHAGQVDFLGVVFFNDKPEQAETFLKEHQLKYPNVLDARSRVAIDYGIGQIPVTLVVSAEGKVVYRKLGAVGASELQAALQAVLN</sequence>
<dbReference type="InterPro" id="IPR036249">
    <property type="entry name" value="Thioredoxin-like_sf"/>
</dbReference>
<dbReference type="InterPro" id="IPR017937">
    <property type="entry name" value="Thioredoxin_CS"/>
</dbReference>